<feature type="region of interest" description="Disordered" evidence="1">
    <location>
        <begin position="1"/>
        <end position="85"/>
    </location>
</feature>
<feature type="compositionally biased region" description="Basic and acidic residues" evidence="1">
    <location>
        <begin position="1"/>
        <end position="38"/>
    </location>
</feature>
<dbReference type="Proteomes" id="UP001251085">
    <property type="component" value="Unassembled WGS sequence"/>
</dbReference>
<sequence length="121" mass="13486">MSEDFDASRKPDLKQEAAEAEERAAKKRAEAEHARKLAEQSLEAASAAEKAAAAAEAEARAARDRIGRMPRVRPERRSDQLSVRATTSLRDRVESEAKAEGIAISEYVERAMIHYFRSKES</sequence>
<evidence type="ECO:0000256" key="1">
    <source>
        <dbReference type="SAM" id="MobiDB-lite"/>
    </source>
</evidence>
<gene>
    <name evidence="2" type="ORF">RM190_22480</name>
</gene>
<feature type="compositionally biased region" description="Low complexity" evidence="1">
    <location>
        <begin position="39"/>
        <end position="56"/>
    </location>
</feature>
<evidence type="ECO:0000313" key="3">
    <source>
        <dbReference type="Proteomes" id="UP001251085"/>
    </source>
</evidence>
<feature type="compositionally biased region" description="Basic and acidic residues" evidence="1">
    <location>
        <begin position="57"/>
        <end position="79"/>
    </location>
</feature>
<proteinExistence type="predicted"/>
<evidence type="ECO:0000313" key="2">
    <source>
        <dbReference type="EMBL" id="MDT1064641.1"/>
    </source>
</evidence>
<reference evidence="3" key="1">
    <citation type="submission" date="2023-07" db="EMBL/GenBank/DDBJ databases">
        <title>Characterization of two Paracoccaceae strains isolated from Phycosphere and proposal of Xinfangfangia lacusdiani sp. nov.</title>
        <authorList>
            <person name="Deng Y."/>
            <person name="Zhang Y.Q."/>
        </authorList>
    </citation>
    <scope>NUCLEOTIDE SEQUENCE [LARGE SCALE GENOMIC DNA]</scope>
    <source>
        <strain evidence="3">CPCC 101403</strain>
    </source>
</reference>
<comment type="caution">
    <text evidence="2">The sequence shown here is derived from an EMBL/GenBank/DDBJ whole genome shotgun (WGS) entry which is preliminary data.</text>
</comment>
<dbReference type="EMBL" id="JAVRQI010000028">
    <property type="protein sequence ID" value="MDT1064641.1"/>
    <property type="molecule type" value="Genomic_DNA"/>
</dbReference>
<evidence type="ECO:0008006" key="4">
    <source>
        <dbReference type="Google" id="ProtNLM"/>
    </source>
</evidence>
<name>A0ABU3EKN2_9RHOB</name>
<accession>A0ABU3EKN2</accession>
<dbReference type="RefSeq" id="WP_311761725.1">
    <property type="nucleotide sequence ID" value="NZ_JAVRQI010000028.1"/>
</dbReference>
<protein>
    <recommendedName>
        <fullName evidence="4">Ribbon-helix-helix protein, CopG family</fullName>
    </recommendedName>
</protein>
<keyword evidence="3" id="KW-1185">Reference proteome</keyword>
<organism evidence="2 3">
    <name type="scientific">Paracoccus broussonetiae</name>
    <dbReference type="NCBI Taxonomy" id="3075834"/>
    <lineage>
        <taxon>Bacteria</taxon>
        <taxon>Pseudomonadati</taxon>
        <taxon>Pseudomonadota</taxon>
        <taxon>Alphaproteobacteria</taxon>
        <taxon>Rhodobacterales</taxon>
        <taxon>Paracoccaceae</taxon>
        <taxon>Paracoccus</taxon>
    </lineage>
</organism>